<keyword evidence="3" id="KW-0472">Membrane</keyword>
<protein>
    <recommendedName>
        <fullName evidence="4">AB hydrolase-1 domain-containing protein</fullName>
    </recommendedName>
</protein>
<feature type="domain" description="AB hydrolase-1" evidence="4">
    <location>
        <begin position="73"/>
        <end position="339"/>
    </location>
</feature>
<dbReference type="InterPro" id="IPR000073">
    <property type="entry name" value="AB_hydrolase_1"/>
</dbReference>
<accession>A0ABV0EZR6</accession>
<evidence type="ECO:0000256" key="2">
    <source>
        <dbReference type="ARBA" id="ARBA00022801"/>
    </source>
</evidence>
<keyword evidence="2" id="KW-0378">Hydrolase</keyword>
<feature type="transmembrane region" description="Helical" evidence="3">
    <location>
        <begin position="7"/>
        <end position="27"/>
    </location>
</feature>
<organism evidence="5 6">
    <name type="scientific">Candidatus Enterococcus ferrettii</name>
    <dbReference type="NCBI Taxonomy" id="2815324"/>
    <lineage>
        <taxon>Bacteria</taxon>
        <taxon>Bacillati</taxon>
        <taxon>Bacillota</taxon>
        <taxon>Bacilli</taxon>
        <taxon>Lactobacillales</taxon>
        <taxon>Enterococcaceae</taxon>
        <taxon>Enterococcus</taxon>
    </lineage>
</organism>
<name>A0ABV0EZR6_9ENTE</name>
<evidence type="ECO:0000256" key="3">
    <source>
        <dbReference type="SAM" id="Phobius"/>
    </source>
</evidence>
<dbReference type="PANTHER" id="PTHR43798:SF33">
    <property type="entry name" value="HYDROLASE, PUTATIVE (AFU_ORTHOLOGUE AFUA_2G14860)-RELATED"/>
    <property type="match status" value="1"/>
</dbReference>
<reference evidence="5 6" key="2">
    <citation type="submission" date="2024-02" db="EMBL/GenBank/DDBJ databases">
        <title>The Genome Sequence of Enterococcus sp. DIV0159.</title>
        <authorList>
            <person name="Earl A."/>
            <person name="Manson A."/>
            <person name="Gilmore M."/>
            <person name="Sanders J."/>
            <person name="Shea T."/>
            <person name="Howe W."/>
            <person name="Livny J."/>
            <person name="Cuomo C."/>
            <person name="Neafsey D."/>
            <person name="Birren B."/>
        </authorList>
    </citation>
    <scope>NUCLEOTIDE SEQUENCE [LARGE SCALE GENOMIC DNA]</scope>
    <source>
        <strain evidence="5 6">665A</strain>
    </source>
</reference>
<evidence type="ECO:0000259" key="4">
    <source>
        <dbReference type="Pfam" id="PF00561"/>
    </source>
</evidence>
<keyword evidence="3" id="KW-1133">Transmembrane helix</keyword>
<gene>
    <name evidence="5" type="ORF">JZO67_005231</name>
</gene>
<dbReference type="EMBL" id="JAFREL020000008">
    <property type="protein sequence ID" value="MEO1773247.1"/>
    <property type="molecule type" value="Genomic_DNA"/>
</dbReference>
<dbReference type="Pfam" id="PF00561">
    <property type="entry name" value="Abhydrolase_1"/>
    <property type="match status" value="1"/>
</dbReference>
<dbReference type="PANTHER" id="PTHR43798">
    <property type="entry name" value="MONOACYLGLYCEROL LIPASE"/>
    <property type="match status" value="1"/>
</dbReference>
<evidence type="ECO:0000256" key="1">
    <source>
        <dbReference type="ARBA" id="ARBA00010088"/>
    </source>
</evidence>
<dbReference type="PRINTS" id="PR00793">
    <property type="entry name" value="PROAMNOPTASE"/>
</dbReference>
<proteinExistence type="inferred from homology"/>
<dbReference type="InterPro" id="IPR050266">
    <property type="entry name" value="AB_hydrolase_sf"/>
</dbReference>
<dbReference type="InterPro" id="IPR029058">
    <property type="entry name" value="AB_hydrolase_fold"/>
</dbReference>
<keyword evidence="3" id="KW-0812">Transmembrane</keyword>
<dbReference type="Gene3D" id="3.40.50.1820">
    <property type="entry name" value="alpha/beta hydrolase"/>
    <property type="match status" value="1"/>
</dbReference>
<evidence type="ECO:0000313" key="6">
    <source>
        <dbReference type="Proteomes" id="UP000664357"/>
    </source>
</evidence>
<dbReference type="Proteomes" id="UP000664357">
    <property type="component" value="Unassembled WGS sequence"/>
</dbReference>
<reference evidence="5 6" key="1">
    <citation type="submission" date="2021-03" db="EMBL/GenBank/DDBJ databases">
        <authorList>
            <person name="Gilmore M.S."/>
            <person name="Schwartzman J."/>
            <person name="Van Tyne D."/>
            <person name="Martin M."/>
            <person name="Earl A.M."/>
            <person name="Manson A.L."/>
            <person name="Straub T."/>
            <person name="Salamzade R."/>
            <person name="Saavedra J."/>
            <person name="Lebreton F."/>
            <person name="Prichula J."/>
            <person name="Schaufler K."/>
            <person name="Gaca A."/>
            <person name="Sgardioli B."/>
            <person name="Wagenaar J."/>
            <person name="Strong T."/>
        </authorList>
    </citation>
    <scope>NUCLEOTIDE SEQUENCE [LARGE SCALE GENOMIC DNA]</scope>
    <source>
        <strain evidence="5 6">665A</strain>
    </source>
</reference>
<keyword evidence="6" id="KW-1185">Reference proteome</keyword>
<dbReference type="RefSeq" id="WP_207703169.1">
    <property type="nucleotide sequence ID" value="NZ_JAFREL020000008.1"/>
</dbReference>
<comment type="similarity">
    <text evidence="1">Belongs to the peptidase S33 family.</text>
</comment>
<comment type="caution">
    <text evidence="5">The sequence shown here is derived from an EMBL/GenBank/DDBJ whole genome shotgun (WGS) entry which is preliminary data.</text>
</comment>
<dbReference type="InterPro" id="IPR002410">
    <property type="entry name" value="Peptidase_S33"/>
</dbReference>
<evidence type="ECO:0000313" key="5">
    <source>
        <dbReference type="EMBL" id="MEO1773247.1"/>
    </source>
</evidence>
<sequence length="359" mass="40852">MRVKRFFVIILGIIVVLMISALLILLVNSPGKTPQLTDTEDQPISSSINEKKSMSIGGVQQGMFIRGEDKTKPVLLFLHGGPGTPEFAMSHAWETQDRLEKEFVVCYWDQRGTGMSNPKGLKKETLTTSNLIQDTVEVTKYLQKRFDKQQIFLMGHSFGSYIGLKTAQKYPENYVAYLGVGQVIHQKEGQKRAYQYLRDQAKEKNDQKALKKLATFDPEAPAYNMLLEEYGVGIRHDGPATMKLLKNLLFFKGYTSKEKWQAIQGMALSNQQLDTPDYSEDNLVKTVPKVDVPVYFLHGKYDYQVSYEMAKEFYEKVDAPKKGFYTFENSAHSPNMEEPAVFMKAVKEVVEIVDHQGGR</sequence>
<dbReference type="SUPFAM" id="SSF53474">
    <property type="entry name" value="alpha/beta-Hydrolases"/>
    <property type="match status" value="1"/>
</dbReference>